<name>A0A8C5TU64_9PASS</name>
<organism evidence="2 3">
    <name type="scientific">Malurus cyaneus samueli</name>
    <dbReference type="NCBI Taxonomy" id="2593467"/>
    <lineage>
        <taxon>Eukaryota</taxon>
        <taxon>Metazoa</taxon>
        <taxon>Chordata</taxon>
        <taxon>Craniata</taxon>
        <taxon>Vertebrata</taxon>
        <taxon>Euteleostomi</taxon>
        <taxon>Archelosauria</taxon>
        <taxon>Archosauria</taxon>
        <taxon>Dinosauria</taxon>
        <taxon>Saurischia</taxon>
        <taxon>Theropoda</taxon>
        <taxon>Coelurosauria</taxon>
        <taxon>Aves</taxon>
        <taxon>Neognathae</taxon>
        <taxon>Neoaves</taxon>
        <taxon>Telluraves</taxon>
        <taxon>Australaves</taxon>
        <taxon>Passeriformes</taxon>
        <taxon>Meliphagoidea</taxon>
        <taxon>Maluridae</taxon>
        <taxon>Malurus</taxon>
    </lineage>
</organism>
<reference evidence="2" key="2">
    <citation type="submission" date="2025-09" db="UniProtKB">
        <authorList>
            <consortium name="Ensembl"/>
        </authorList>
    </citation>
    <scope>IDENTIFICATION</scope>
</reference>
<feature type="compositionally biased region" description="Low complexity" evidence="1">
    <location>
        <begin position="115"/>
        <end position="131"/>
    </location>
</feature>
<accession>A0A8C5TU64</accession>
<keyword evidence="3" id="KW-1185">Reference proteome</keyword>
<proteinExistence type="predicted"/>
<reference evidence="2" key="1">
    <citation type="submission" date="2025-08" db="UniProtKB">
        <authorList>
            <consortium name="Ensembl"/>
        </authorList>
    </citation>
    <scope>IDENTIFICATION</scope>
</reference>
<dbReference type="Proteomes" id="UP000694560">
    <property type="component" value="Unplaced"/>
</dbReference>
<feature type="compositionally biased region" description="Low complexity" evidence="1">
    <location>
        <begin position="66"/>
        <end position="77"/>
    </location>
</feature>
<dbReference type="Ensembl" id="ENSMCST00000012849.1">
    <property type="protein sequence ID" value="ENSMCSP00000012525.1"/>
    <property type="gene ID" value="ENSMCSG00000008867.1"/>
</dbReference>
<evidence type="ECO:0000313" key="3">
    <source>
        <dbReference type="Proteomes" id="UP000694560"/>
    </source>
</evidence>
<evidence type="ECO:0000313" key="2">
    <source>
        <dbReference type="Ensembl" id="ENSMCSP00000012525.1"/>
    </source>
</evidence>
<feature type="region of interest" description="Disordered" evidence="1">
    <location>
        <begin position="1"/>
        <end position="148"/>
    </location>
</feature>
<protein>
    <submittedName>
        <fullName evidence="2">Uncharacterized protein</fullName>
    </submittedName>
</protein>
<sequence length="148" mass="14323">MRRAAPSTGTPSRAQRGAGAVCSQPGRAVGPATLRGNQTAPGHGCGARFLPRPRGPCEGGAPSPNLALAGWGAQAQLPISPTPAHSSVPQPGQLGPVPSPVSTAVTQLGAGAGPGARWAAGTDLAGVAAAPPGAPRRQSPWAGGSRGL</sequence>
<evidence type="ECO:0000256" key="1">
    <source>
        <dbReference type="SAM" id="MobiDB-lite"/>
    </source>
</evidence>
<dbReference type="AlphaFoldDB" id="A0A8C5TU64"/>